<dbReference type="Gene3D" id="3.40.50.300">
    <property type="entry name" value="P-loop containing nucleotide triphosphate hydrolases"/>
    <property type="match status" value="1"/>
</dbReference>
<sequence length="289" mass="34074">MPSSTKTVRLQGQSIPIREFKLEWMVPNASICMIAKRGGGKSYMVRAILKHYKNIPGGLIIAPTDRMSTFYSKFFPNSFIFYKYKSSIIEKIMGRQQLMIKKMKDKIKKGKKCNPRAFVVMDDCLSSRGAWMKDECIQKLFFEGRHYQIMYIFTMQFPLGIKPEMRCNFDYIFLFAEDFISNQKRIHDHYAGMFPNFNAFKQVFAQLTKNYGCMVIVNRGARKGFLDKVFWYRAKNETITKMGSNQFNNFHKNNYNKDWEENDGFDVEKYFDQKKKSNIVVDVIRGDKP</sequence>
<dbReference type="EMBL" id="MK500403">
    <property type="protein sequence ID" value="QBK88881.1"/>
    <property type="molecule type" value="Genomic_DNA"/>
</dbReference>
<accession>A0A481Z138</accession>
<name>A0A481Z138_9VIRU</name>
<dbReference type="SUPFAM" id="SSF52540">
    <property type="entry name" value="P-loop containing nucleoside triphosphate hydrolases"/>
    <property type="match status" value="1"/>
</dbReference>
<gene>
    <name evidence="1" type="ORF">LCMiAC01_05630</name>
</gene>
<reference evidence="1" key="1">
    <citation type="journal article" date="2019" name="MBio">
        <title>Virus Genomes from Deep Sea Sediments Expand the Ocean Megavirome and Support Independent Origins of Viral Gigantism.</title>
        <authorList>
            <person name="Backstrom D."/>
            <person name="Yutin N."/>
            <person name="Jorgensen S.L."/>
            <person name="Dharamshi J."/>
            <person name="Homa F."/>
            <person name="Zaremba-Niedwiedzka K."/>
            <person name="Spang A."/>
            <person name="Wolf Y.I."/>
            <person name="Koonin E.V."/>
            <person name="Ettema T.J."/>
        </authorList>
    </citation>
    <scope>NUCLEOTIDE SEQUENCE</scope>
</reference>
<proteinExistence type="predicted"/>
<dbReference type="InterPro" id="IPR027417">
    <property type="entry name" value="P-loop_NTPase"/>
</dbReference>
<evidence type="ECO:0000313" key="1">
    <source>
        <dbReference type="EMBL" id="QBK88881.1"/>
    </source>
</evidence>
<protein>
    <submittedName>
        <fullName evidence="1">Packaging ATPase</fullName>
    </submittedName>
</protein>
<organism evidence="1">
    <name type="scientific">Mimivirus LCMiAC01</name>
    <dbReference type="NCBI Taxonomy" id="2506608"/>
    <lineage>
        <taxon>Viruses</taxon>
        <taxon>Varidnaviria</taxon>
        <taxon>Bamfordvirae</taxon>
        <taxon>Nucleocytoviricota</taxon>
        <taxon>Megaviricetes</taxon>
        <taxon>Imitervirales</taxon>
        <taxon>Mimiviridae</taxon>
        <taxon>Klosneuvirinae</taxon>
    </lineage>
</organism>